<dbReference type="InterPro" id="IPR036388">
    <property type="entry name" value="WH-like_DNA-bd_sf"/>
</dbReference>
<feature type="domain" description="OmpR/PhoB-type" evidence="4">
    <location>
        <begin position="1"/>
        <end position="105"/>
    </location>
</feature>
<dbReference type="PROSITE" id="PS51755">
    <property type="entry name" value="OMPR_PHOB"/>
    <property type="match status" value="1"/>
</dbReference>
<evidence type="ECO:0000313" key="6">
    <source>
        <dbReference type="Proteomes" id="UP001210538"/>
    </source>
</evidence>
<organism evidence="5 6">
    <name type="scientific">Enterobacter ludwigii</name>
    <dbReference type="NCBI Taxonomy" id="299767"/>
    <lineage>
        <taxon>Bacteria</taxon>
        <taxon>Pseudomonadati</taxon>
        <taxon>Pseudomonadota</taxon>
        <taxon>Gammaproteobacteria</taxon>
        <taxon>Enterobacterales</taxon>
        <taxon>Enterobacteriaceae</taxon>
        <taxon>Enterobacter</taxon>
        <taxon>Enterobacter cloacae complex</taxon>
    </lineage>
</organism>
<sequence>MKYLIAHTVVYDTESGELTIPGAEAPEGKKLTNTANRILSLLIATPGAVLERQYLLEQVWESAGHTSSSSSLNQYVSILRKTLTSLTDIEETIIVVPKVGFFFSSDIDVQIIDTTEGVTKLENISPRRVRKKRFPQRYIWATVGIVVLLIANIWVWRKEQPNQRYDELTMIGHLGKCSVNTFEHLSGDMRKHLIDVLLSAQPSLKEKCALHAAQLMVNIQPNVFYGSRGRIFYAFCPLDSENNTLIYCENHYAFNWEMK</sequence>
<accession>A0AAX3LD54</accession>
<keyword evidence="3" id="KW-0812">Transmembrane</keyword>
<feature type="transmembrane region" description="Helical" evidence="3">
    <location>
        <begin position="138"/>
        <end position="156"/>
    </location>
</feature>
<feature type="DNA-binding region" description="OmpR/PhoB-type" evidence="2">
    <location>
        <begin position="1"/>
        <end position="105"/>
    </location>
</feature>
<keyword evidence="6" id="KW-1185">Reference proteome</keyword>
<reference evidence="5 6" key="1">
    <citation type="submission" date="2023-01" db="EMBL/GenBank/DDBJ databases">
        <title>Genome sequence resource and annotation of Enterobacter ludwigii, an economically important pathogen of seedling wilt with strawberry.</title>
        <authorList>
            <person name="Xie Y."/>
        </authorList>
    </citation>
    <scope>NUCLEOTIDE SEQUENCE [LARGE SCALE GENOMIC DNA]</scope>
    <source>
        <strain evidence="5 6">CM-TZ4</strain>
    </source>
</reference>
<keyword evidence="3" id="KW-1133">Transmembrane helix</keyword>
<dbReference type="SMART" id="SM00862">
    <property type="entry name" value="Trans_reg_C"/>
    <property type="match status" value="1"/>
</dbReference>
<dbReference type="Gene3D" id="1.10.10.10">
    <property type="entry name" value="Winged helix-like DNA-binding domain superfamily/Winged helix DNA-binding domain"/>
    <property type="match status" value="1"/>
</dbReference>
<protein>
    <submittedName>
        <fullName evidence="5">Winged helix-turn-helix domain-containing protein</fullName>
    </submittedName>
</protein>
<evidence type="ECO:0000313" key="5">
    <source>
        <dbReference type="EMBL" id="WCE14220.1"/>
    </source>
</evidence>
<dbReference type="EMBL" id="CP116347">
    <property type="protein sequence ID" value="WCE14220.1"/>
    <property type="molecule type" value="Genomic_DNA"/>
</dbReference>
<dbReference type="InterPro" id="IPR001867">
    <property type="entry name" value="OmpR/PhoB-type_DNA-bd"/>
</dbReference>
<dbReference type="GO" id="GO:0003677">
    <property type="term" value="F:DNA binding"/>
    <property type="evidence" value="ECO:0007669"/>
    <property type="project" value="UniProtKB-UniRule"/>
</dbReference>
<dbReference type="Pfam" id="PF00486">
    <property type="entry name" value="Trans_reg_C"/>
    <property type="match status" value="1"/>
</dbReference>
<dbReference type="GO" id="GO:0006355">
    <property type="term" value="P:regulation of DNA-templated transcription"/>
    <property type="evidence" value="ECO:0007669"/>
    <property type="project" value="InterPro"/>
</dbReference>
<evidence type="ECO:0000256" key="1">
    <source>
        <dbReference type="ARBA" id="ARBA00023125"/>
    </source>
</evidence>
<evidence type="ECO:0000256" key="3">
    <source>
        <dbReference type="SAM" id="Phobius"/>
    </source>
</evidence>
<gene>
    <name evidence="5" type="ORF">PHA72_04905</name>
</gene>
<keyword evidence="3" id="KW-0472">Membrane</keyword>
<dbReference type="Proteomes" id="UP001210538">
    <property type="component" value="Chromosome"/>
</dbReference>
<name>A0AAX3LD54_9ENTR</name>
<dbReference type="AlphaFoldDB" id="A0AAX3LD54"/>
<dbReference type="RefSeq" id="WP_059305637.1">
    <property type="nucleotide sequence ID" value="NZ_CAWPLG010000334.1"/>
</dbReference>
<evidence type="ECO:0000259" key="4">
    <source>
        <dbReference type="PROSITE" id="PS51755"/>
    </source>
</evidence>
<evidence type="ECO:0000256" key="2">
    <source>
        <dbReference type="PROSITE-ProRule" id="PRU01091"/>
    </source>
</evidence>
<dbReference type="InterPro" id="IPR016032">
    <property type="entry name" value="Sig_transdc_resp-reg_C-effctor"/>
</dbReference>
<keyword evidence="1 2" id="KW-0238">DNA-binding</keyword>
<dbReference type="SUPFAM" id="SSF46894">
    <property type="entry name" value="C-terminal effector domain of the bipartite response regulators"/>
    <property type="match status" value="1"/>
</dbReference>
<dbReference type="GO" id="GO:0000160">
    <property type="term" value="P:phosphorelay signal transduction system"/>
    <property type="evidence" value="ECO:0007669"/>
    <property type="project" value="InterPro"/>
</dbReference>
<proteinExistence type="predicted"/>